<keyword evidence="9" id="KW-0349">Heme</keyword>
<proteinExistence type="inferred from homology"/>
<keyword evidence="13" id="KW-1185">Reference proteome</keyword>
<comment type="subcellular location">
    <subcellularLocation>
        <location evidence="1">Membrane</location>
        <topology evidence="1">Lipid-anchor</topology>
        <topology evidence="1">GPI-anchor</topology>
    </subcellularLocation>
    <subcellularLocation>
        <location evidence="2">Secreted</location>
    </subcellularLocation>
</comment>
<evidence type="ECO:0000256" key="2">
    <source>
        <dbReference type="ARBA" id="ARBA00004613"/>
    </source>
</evidence>
<keyword evidence="4" id="KW-0964">Secreted</keyword>
<keyword evidence="7 9" id="KW-1015">Disulfide bond</keyword>
<evidence type="ECO:0000256" key="5">
    <source>
        <dbReference type="ARBA" id="ARBA00022622"/>
    </source>
</evidence>
<comment type="caution">
    <text evidence="9">Lacks conserved residue(s) required for the propagation of feature annotation.</text>
</comment>
<feature type="binding site" description="axial binding residue" evidence="9">
    <location>
        <position position="48"/>
    </location>
    <ligand>
        <name>heme</name>
        <dbReference type="ChEBI" id="CHEBI:30413"/>
    </ligand>
    <ligandPart>
        <name>Fe</name>
        <dbReference type="ChEBI" id="CHEBI:18248"/>
    </ligandPart>
</feature>
<evidence type="ECO:0000313" key="13">
    <source>
        <dbReference type="Proteomes" id="UP001161017"/>
    </source>
</evidence>
<keyword evidence="9" id="KW-0479">Metal-binding</keyword>
<dbReference type="EMBL" id="JAPUFD010000001">
    <property type="protein sequence ID" value="MDI1485574.1"/>
    <property type="molecule type" value="Genomic_DNA"/>
</dbReference>
<keyword evidence="9" id="KW-0408">Iron</keyword>
<keyword evidence="5" id="KW-0336">GPI-anchor</keyword>
<evidence type="ECO:0000256" key="1">
    <source>
        <dbReference type="ARBA" id="ARBA00004589"/>
    </source>
</evidence>
<evidence type="ECO:0000256" key="3">
    <source>
        <dbReference type="ARBA" id="ARBA00010031"/>
    </source>
</evidence>
<evidence type="ECO:0000256" key="7">
    <source>
        <dbReference type="ARBA" id="ARBA00023157"/>
    </source>
</evidence>
<dbReference type="GO" id="GO:0098552">
    <property type="term" value="C:side of membrane"/>
    <property type="evidence" value="ECO:0007669"/>
    <property type="project" value="UniProtKB-KW"/>
</dbReference>
<keyword evidence="5" id="KW-0325">Glycoprotein</keyword>
<gene>
    <name evidence="12" type="ORF">OHK93_000712</name>
</gene>
<feature type="domain" description="CFEM" evidence="11">
    <location>
        <begin position="1"/>
        <end position="113"/>
    </location>
</feature>
<dbReference type="Proteomes" id="UP001161017">
    <property type="component" value="Unassembled WGS sequence"/>
</dbReference>
<organism evidence="12 13">
    <name type="scientific">Ramalina farinacea</name>
    <dbReference type="NCBI Taxonomy" id="258253"/>
    <lineage>
        <taxon>Eukaryota</taxon>
        <taxon>Fungi</taxon>
        <taxon>Dikarya</taxon>
        <taxon>Ascomycota</taxon>
        <taxon>Pezizomycotina</taxon>
        <taxon>Lecanoromycetes</taxon>
        <taxon>OSLEUM clade</taxon>
        <taxon>Lecanoromycetidae</taxon>
        <taxon>Lecanorales</taxon>
        <taxon>Lecanorineae</taxon>
        <taxon>Ramalinaceae</taxon>
        <taxon>Ramalina</taxon>
    </lineage>
</organism>
<feature type="chain" id="PRO_5041384777" description="CFEM domain-containing protein" evidence="10">
    <location>
        <begin position="22"/>
        <end position="167"/>
    </location>
</feature>
<accession>A0AA43QH63</accession>
<comment type="caution">
    <text evidence="12">The sequence shown here is derived from an EMBL/GenBank/DDBJ whole genome shotgun (WGS) entry which is preliminary data.</text>
</comment>
<dbReference type="InterPro" id="IPR008427">
    <property type="entry name" value="Extracellular_membr_CFEM_dom"/>
</dbReference>
<name>A0AA43QH63_9LECA</name>
<evidence type="ECO:0000256" key="8">
    <source>
        <dbReference type="ARBA" id="ARBA00023288"/>
    </source>
</evidence>
<evidence type="ECO:0000256" key="6">
    <source>
        <dbReference type="ARBA" id="ARBA00022729"/>
    </source>
</evidence>
<evidence type="ECO:0000256" key="4">
    <source>
        <dbReference type="ARBA" id="ARBA00022525"/>
    </source>
</evidence>
<keyword evidence="5" id="KW-0472">Membrane</keyword>
<evidence type="ECO:0000259" key="11">
    <source>
        <dbReference type="PROSITE" id="PS52012"/>
    </source>
</evidence>
<reference evidence="12" key="1">
    <citation type="journal article" date="2023" name="Genome Biol. Evol.">
        <title>First Whole Genome Sequence and Flow Cytometry Genome Size Data for the Lichen-Forming Fungus Ramalina farinacea (Ascomycota).</title>
        <authorList>
            <person name="Llewellyn T."/>
            <person name="Mian S."/>
            <person name="Hill R."/>
            <person name="Leitch I.J."/>
            <person name="Gaya E."/>
        </authorList>
    </citation>
    <scope>NUCLEOTIDE SEQUENCE</scope>
    <source>
        <strain evidence="12">LIQ254RAFAR</strain>
    </source>
</reference>
<evidence type="ECO:0000313" key="12">
    <source>
        <dbReference type="EMBL" id="MDI1485574.1"/>
    </source>
</evidence>
<evidence type="ECO:0000256" key="9">
    <source>
        <dbReference type="PROSITE-ProRule" id="PRU01356"/>
    </source>
</evidence>
<sequence length="167" mass="16902">MHFSTTALASTLLTLPLLTSALFPISEATLPGCAKSCSVNLPSNCFGDPLCICSNEAWMNQVYCCGESRCNSIELGIAKTFAATICSAVGQQIMQPASCPAHAGAPAATLGATMPVTNATAAKDIAAVNNVVATAKPQATPAPAGGNTVANRIKVLEGGLFGRAFKA</sequence>
<dbReference type="GO" id="GO:0005576">
    <property type="term" value="C:extracellular region"/>
    <property type="evidence" value="ECO:0007669"/>
    <property type="project" value="UniProtKB-SubCell"/>
</dbReference>
<dbReference type="GO" id="GO:0046872">
    <property type="term" value="F:metal ion binding"/>
    <property type="evidence" value="ECO:0007669"/>
    <property type="project" value="UniProtKB-UniRule"/>
</dbReference>
<evidence type="ECO:0000256" key="10">
    <source>
        <dbReference type="SAM" id="SignalP"/>
    </source>
</evidence>
<dbReference type="PROSITE" id="PS52012">
    <property type="entry name" value="CFEM"/>
    <property type="match status" value="1"/>
</dbReference>
<protein>
    <recommendedName>
        <fullName evidence="11">CFEM domain-containing protein</fullName>
    </recommendedName>
</protein>
<feature type="signal peptide" evidence="10">
    <location>
        <begin position="1"/>
        <end position="21"/>
    </location>
</feature>
<keyword evidence="6 10" id="KW-0732">Signal</keyword>
<comment type="similarity">
    <text evidence="3">Belongs to the RBT5 family.</text>
</comment>
<dbReference type="AlphaFoldDB" id="A0AA43QH63"/>
<keyword evidence="8" id="KW-0449">Lipoprotein</keyword>
<feature type="disulfide bond" evidence="9">
    <location>
        <begin position="53"/>
        <end position="86"/>
    </location>
</feature>
<dbReference type="Pfam" id="PF05730">
    <property type="entry name" value="CFEM"/>
    <property type="match status" value="1"/>
</dbReference>